<keyword evidence="2" id="KW-0540">Nuclease</keyword>
<keyword evidence="3" id="KW-1185">Reference proteome</keyword>
<evidence type="ECO:0000313" key="2">
    <source>
        <dbReference type="EMBL" id="MDQ0274080.1"/>
    </source>
</evidence>
<accession>A0ABU0AST0</accession>
<proteinExistence type="predicted"/>
<dbReference type="EMBL" id="JAUSTN010000001">
    <property type="protein sequence ID" value="MDQ0274080.1"/>
    <property type="molecule type" value="Genomic_DNA"/>
</dbReference>
<sequence length="325" mass="37186">MKFLYFTDTHYRGTNPVNRLDDFPLTLENKTREIFQIAKEENVDYILHGGDLFDRPDTSISVASTFAKIFMESPCPIYIISGNHDIYGHNPETVNRTMLGFLCDLGIMNLLDNKRILLRGDVNVQISGSPYKYGIDEKDNIKSYMVDEVDNEADYSIHLVHGFLMEKPFIEGINFTLISDIFDTKADITLCGHYHLGFKTVVHDGKYFINPGSIIRISNSVLEMKRKPKILIIELKDKISIKEIYLKSAQSGELVLDRSQIENSKSKRSKAIEFEDIINTGTSLSFEKRDVFKIINDIANKENIPKDVKDETLRRVTEAQMGVKN</sequence>
<name>A0ABU0AST0_9FIRM</name>
<evidence type="ECO:0000313" key="3">
    <source>
        <dbReference type="Proteomes" id="UP001236559"/>
    </source>
</evidence>
<dbReference type="RefSeq" id="WP_023056366.1">
    <property type="nucleotide sequence ID" value="NZ_JAUSTN010000001.1"/>
</dbReference>
<dbReference type="PANTHER" id="PTHR30337">
    <property type="entry name" value="COMPONENT OF ATP-DEPENDENT DSDNA EXONUCLEASE"/>
    <property type="match status" value="1"/>
</dbReference>
<dbReference type="InterPro" id="IPR029052">
    <property type="entry name" value="Metallo-depent_PP-like"/>
</dbReference>
<dbReference type="Gene3D" id="3.60.21.10">
    <property type="match status" value="1"/>
</dbReference>
<organism evidence="2 3">
    <name type="scientific">Peptoniphilus koenoeneniae</name>
    <dbReference type="NCBI Taxonomy" id="507751"/>
    <lineage>
        <taxon>Bacteria</taxon>
        <taxon>Bacillati</taxon>
        <taxon>Bacillota</taxon>
        <taxon>Tissierellia</taxon>
        <taxon>Tissierellales</taxon>
        <taxon>Peptoniphilaceae</taxon>
        <taxon>Peptoniphilus</taxon>
    </lineage>
</organism>
<feature type="domain" description="Calcineurin-like phosphoesterase" evidence="1">
    <location>
        <begin position="1"/>
        <end position="195"/>
    </location>
</feature>
<dbReference type="SUPFAM" id="SSF56300">
    <property type="entry name" value="Metallo-dependent phosphatases"/>
    <property type="match status" value="1"/>
</dbReference>
<comment type="caution">
    <text evidence="2">The sequence shown here is derived from an EMBL/GenBank/DDBJ whole genome shotgun (WGS) entry which is preliminary data.</text>
</comment>
<dbReference type="Proteomes" id="UP001236559">
    <property type="component" value="Unassembled WGS sequence"/>
</dbReference>
<keyword evidence="2" id="KW-0269">Exonuclease</keyword>
<dbReference type="InterPro" id="IPR004843">
    <property type="entry name" value="Calcineurin-like_PHP"/>
</dbReference>
<keyword evidence="2" id="KW-0378">Hydrolase</keyword>
<reference evidence="2 3" key="1">
    <citation type="submission" date="2023-07" db="EMBL/GenBank/DDBJ databases">
        <title>Genomic Encyclopedia of Type Strains, Phase IV (KMG-IV): sequencing the most valuable type-strain genomes for metagenomic binning, comparative biology and taxonomic classification.</title>
        <authorList>
            <person name="Goeker M."/>
        </authorList>
    </citation>
    <scope>NUCLEOTIDE SEQUENCE [LARGE SCALE GENOMIC DNA]</scope>
    <source>
        <strain evidence="2 3">DSM 22616</strain>
    </source>
</reference>
<gene>
    <name evidence="2" type="ORF">J2S72_000076</name>
</gene>
<protein>
    <submittedName>
        <fullName evidence="2">DNA repair exonuclease SbcCD nuclease subunit</fullName>
    </submittedName>
</protein>
<dbReference type="InterPro" id="IPR050535">
    <property type="entry name" value="DNA_Repair-Maintenance_Comp"/>
</dbReference>
<evidence type="ECO:0000259" key="1">
    <source>
        <dbReference type="Pfam" id="PF00149"/>
    </source>
</evidence>
<dbReference type="GO" id="GO:0004527">
    <property type="term" value="F:exonuclease activity"/>
    <property type="evidence" value="ECO:0007669"/>
    <property type="project" value="UniProtKB-KW"/>
</dbReference>
<dbReference type="PANTHER" id="PTHR30337:SF0">
    <property type="entry name" value="NUCLEASE SBCCD SUBUNIT D"/>
    <property type="match status" value="1"/>
</dbReference>
<dbReference type="Pfam" id="PF00149">
    <property type="entry name" value="Metallophos"/>
    <property type="match status" value="1"/>
</dbReference>